<dbReference type="PANTHER" id="PTHR43531">
    <property type="entry name" value="PROTEIN ICFG"/>
    <property type="match status" value="1"/>
</dbReference>
<dbReference type="Pfam" id="PF17200">
    <property type="entry name" value="sCache_2"/>
    <property type="match status" value="1"/>
</dbReference>
<dbReference type="SMART" id="SM01049">
    <property type="entry name" value="Cache_2"/>
    <property type="match status" value="1"/>
</dbReference>
<dbReference type="PANTHER" id="PTHR43531:SF11">
    <property type="entry name" value="METHYL-ACCEPTING CHEMOTAXIS PROTEIN 3"/>
    <property type="match status" value="1"/>
</dbReference>
<dbReference type="EMBL" id="JAGUCN010000001">
    <property type="protein sequence ID" value="MBS2210034.1"/>
    <property type="molecule type" value="Genomic_DNA"/>
</dbReference>
<keyword evidence="5 9" id="KW-1133">Transmembrane helix</keyword>
<feature type="transmembrane region" description="Helical" evidence="9">
    <location>
        <begin position="205"/>
        <end position="227"/>
    </location>
</feature>
<gene>
    <name evidence="12" type="ORF">KEM09_01390</name>
</gene>
<evidence type="ECO:0000256" key="7">
    <source>
        <dbReference type="ARBA" id="ARBA00029447"/>
    </source>
</evidence>
<evidence type="ECO:0000313" key="12">
    <source>
        <dbReference type="EMBL" id="MBS2210034.1"/>
    </source>
</evidence>
<proteinExistence type="inferred from homology"/>
<dbReference type="InterPro" id="IPR004089">
    <property type="entry name" value="MCPsignal_dom"/>
</dbReference>
<reference evidence="12 13" key="1">
    <citation type="journal article" date="2014" name="Int. J. Syst. Evol. Microbiol.">
        <title>Carboxylicivirga gen. nov. in the family Marinilabiliaceae with two novel species, Carboxylicivirga mesophila sp. nov. and Carboxylicivirga taeanensis sp. nov., and reclassification of Cytophaga fermentans as Saccharicrinis fermentans gen. nov., comb. nov.</title>
        <authorList>
            <person name="Yang S.H."/>
            <person name="Seo H.S."/>
            <person name="Woo J.H."/>
            <person name="Oh H.M."/>
            <person name="Jang H."/>
            <person name="Lee J.H."/>
            <person name="Kim S.J."/>
            <person name="Kwon K.K."/>
        </authorList>
    </citation>
    <scope>NUCLEOTIDE SEQUENCE [LARGE SCALE GENOMIC DNA]</scope>
    <source>
        <strain evidence="12 13">JCM 18290</strain>
    </source>
</reference>
<accession>A0ABS5K4U9</accession>
<evidence type="ECO:0000259" key="11">
    <source>
        <dbReference type="PROSITE" id="PS50885"/>
    </source>
</evidence>
<evidence type="ECO:0000259" key="10">
    <source>
        <dbReference type="PROSITE" id="PS50111"/>
    </source>
</evidence>
<evidence type="ECO:0000256" key="8">
    <source>
        <dbReference type="PROSITE-ProRule" id="PRU00284"/>
    </source>
</evidence>
<dbReference type="PROSITE" id="PS50111">
    <property type="entry name" value="CHEMOTAXIS_TRANSDUC_2"/>
    <property type="match status" value="1"/>
</dbReference>
<keyword evidence="8" id="KW-0807">Transducer</keyword>
<evidence type="ECO:0000313" key="13">
    <source>
        <dbReference type="Proteomes" id="UP000721861"/>
    </source>
</evidence>
<dbReference type="PRINTS" id="PR00260">
    <property type="entry name" value="CHEMTRNSDUCR"/>
</dbReference>
<feature type="domain" description="HAMP" evidence="11">
    <location>
        <begin position="229"/>
        <end position="281"/>
    </location>
</feature>
<organism evidence="12 13">
    <name type="scientific">Carboxylicivirga mesophila</name>
    <dbReference type="NCBI Taxonomy" id="1166478"/>
    <lineage>
        <taxon>Bacteria</taxon>
        <taxon>Pseudomonadati</taxon>
        <taxon>Bacteroidota</taxon>
        <taxon>Bacteroidia</taxon>
        <taxon>Marinilabiliales</taxon>
        <taxon>Marinilabiliaceae</taxon>
        <taxon>Carboxylicivirga</taxon>
    </lineage>
</organism>
<dbReference type="PROSITE" id="PS50885">
    <property type="entry name" value="HAMP"/>
    <property type="match status" value="1"/>
</dbReference>
<dbReference type="CDD" id="cd06225">
    <property type="entry name" value="HAMP"/>
    <property type="match status" value="1"/>
</dbReference>
<dbReference type="Pfam" id="PF00672">
    <property type="entry name" value="HAMP"/>
    <property type="match status" value="1"/>
</dbReference>
<dbReference type="InterPro" id="IPR003660">
    <property type="entry name" value="HAMP_dom"/>
</dbReference>
<keyword evidence="2" id="KW-1003">Cell membrane</keyword>
<sequence length="517" mass="56681">MKLTTKIIVFSVTMLLILAMSIAIPSIYINYKSQQQELVKLEAMMRNDFDELVKHEVETVISLLNSIKREVEMDSLSTEEATLLAANIIRQLRYGDDGYFWVDTKEGVNVVLLGKTDVEGKSRWNLQDAKGNYLIQDIIQSSINGDGYTEYWFPRPGETEASPKRSYSAYFEPFDWVVGTGNYIDDIDKAIETERIDRLNQLKKAILTDILIVLGVLVLFSVIIIVIGRRFAAKLVTLSKATEEIAGGNLMITVSKTDNDEIGVLQASIQQTITKLKEIMGEIIEGSGNVLAASEQMAQSAEHISNGATSQAASTEEISSSVEEMVSNIQSNANNASRTEITAGKAEKGINQLQETVKRNLEAMQSITSKVAVIKEIAVQTNLLALNASVEAARAGEAGRGFSVVAGEVRKLSEVTQTAAGEIDDLSVNSLEIAEKSWQAMEELLPEIANIIQMIREILASSKEQEAGANHINSAIQSLVSITSEYSASSEEMASSSEELSRQSEVLNESISFFKIK</sequence>
<comment type="subcellular location">
    <subcellularLocation>
        <location evidence="1">Cell membrane</location>
        <topology evidence="1">Multi-pass membrane protein</topology>
    </subcellularLocation>
</comment>
<name>A0ABS5K4U9_9BACT</name>
<dbReference type="InterPro" id="IPR051310">
    <property type="entry name" value="MCP_chemotaxis"/>
</dbReference>
<dbReference type="SMART" id="SM00304">
    <property type="entry name" value="HAMP"/>
    <property type="match status" value="1"/>
</dbReference>
<dbReference type="InterPro" id="IPR033480">
    <property type="entry name" value="sCache_2"/>
</dbReference>
<evidence type="ECO:0000256" key="1">
    <source>
        <dbReference type="ARBA" id="ARBA00004651"/>
    </source>
</evidence>
<evidence type="ECO:0000256" key="6">
    <source>
        <dbReference type="ARBA" id="ARBA00023136"/>
    </source>
</evidence>
<comment type="caution">
    <text evidence="12">The sequence shown here is derived from an EMBL/GenBank/DDBJ whole genome shotgun (WGS) entry which is preliminary data.</text>
</comment>
<dbReference type="Proteomes" id="UP000721861">
    <property type="component" value="Unassembled WGS sequence"/>
</dbReference>
<protein>
    <submittedName>
        <fullName evidence="12">Cache domain-containing protein</fullName>
    </submittedName>
</protein>
<dbReference type="SUPFAM" id="SSF58104">
    <property type="entry name" value="Methyl-accepting chemotaxis protein (MCP) signaling domain"/>
    <property type="match status" value="1"/>
</dbReference>
<feature type="domain" description="Methyl-accepting transducer" evidence="10">
    <location>
        <begin position="279"/>
        <end position="501"/>
    </location>
</feature>
<dbReference type="RefSeq" id="WP_212224251.1">
    <property type="nucleotide sequence ID" value="NZ_JAGUCN010000001.1"/>
</dbReference>
<dbReference type="SMART" id="SM00283">
    <property type="entry name" value="MA"/>
    <property type="match status" value="1"/>
</dbReference>
<evidence type="ECO:0000256" key="2">
    <source>
        <dbReference type="ARBA" id="ARBA00022475"/>
    </source>
</evidence>
<evidence type="ECO:0000256" key="5">
    <source>
        <dbReference type="ARBA" id="ARBA00022989"/>
    </source>
</evidence>
<dbReference type="Pfam" id="PF00015">
    <property type="entry name" value="MCPsignal"/>
    <property type="match status" value="1"/>
</dbReference>
<keyword evidence="6 9" id="KW-0472">Membrane</keyword>
<comment type="similarity">
    <text evidence="7">Belongs to the methyl-accepting chemotaxis (MCP) protein family.</text>
</comment>
<evidence type="ECO:0000256" key="9">
    <source>
        <dbReference type="SAM" id="Phobius"/>
    </source>
</evidence>
<dbReference type="Gene3D" id="1.10.287.950">
    <property type="entry name" value="Methyl-accepting chemotaxis protein"/>
    <property type="match status" value="1"/>
</dbReference>
<keyword evidence="3" id="KW-0145">Chemotaxis</keyword>
<keyword evidence="4 9" id="KW-0812">Transmembrane</keyword>
<dbReference type="Gene3D" id="3.30.450.20">
    <property type="entry name" value="PAS domain"/>
    <property type="match status" value="1"/>
</dbReference>
<keyword evidence="13" id="KW-1185">Reference proteome</keyword>
<dbReference type="InterPro" id="IPR004090">
    <property type="entry name" value="Chemotax_Me-accpt_rcpt"/>
</dbReference>
<evidence type="ECO:0000256" key="4">
    <source>
        <dbReference type="ARBA" id="ARBA00022692"/>
    </source>
</evidence>
<evidence type="ECO:0000256" key="3">
    <source>
        <dbReference type="ARBA" id="ARBA00022500"/>
    </source>
</evidence>